<comment type="caution">
    <text evidence="1">The sequence shown here is derived from an EMBL/GenBank/DDBJ whole genome shotgun (WGS) entry which is preliminary data.</text>
</comment>
<keyword evidence="2" id="KW-1185">Reference proteome</keyword>
<accession>A0A560MBV3</accession>
<dbReference type="EMBL" id="VITY01000003">
    <property type="protein sequence ID" value="TWC05092.1"/>
    <property type="molecule type" value="Genomic_DNA"/>
</dbReference>
<gene>
    <name evidence="1" type="ORF">FBZ93_103104</name>
</gene>
<sequence length="1052" mass="114486">MHVVRSVRLWMKEGRSDKLYEVDLVDLERADNDARYLVNFRYGRRGTSLRDGTKTPSPVTHANAEKLFDSVVVSKINDGYRRIDGDAPPLTASDAGVDANGRDTELLRKLAVCARSAWPEKERDRLFWRLGVIRLTAAYPQLAAFAEKTGATDASYSLVYALARCGGADAADLLRRCADINVSLVTRDYAAYALASELMGARRSAPRLSLPRTTDAAATRDIEMALANGNGAGLIQALLAANSAQPGFANQFLIALAHHALADSAARQTLLAAVHAMNPRPPYVQVLRRLFKYADLTDDGPLFAATARQFELAAPMYYRSRVYNDRVWLAGSRQALKLSEELQSTAPRIALSDQTLLYFKRRAWRMLRKRAELGQDAFTAMASELLLAFTDADGIKPATWTEHIRIERSYRPVLHAAEALSRVWSVSHLLHAAAPTSHFNARALTHRHVGARAPAQREEAFPALWDAQPERLLRIATLARNHAAARFAAEALRQGPPRPEAMDVAAIGGLLASPYPEVTTLAATIARRLIDAGKADAALIAALLEAAAPEMRDLAIRAIDDRADWPWADPALARAALTSPHDHVQGRTRGWLRDRAPSREQRARATEAFAAWLAQLPPVLDDLPRAGLTSALALLPQLWPDRDCPLQPEVIESLTGHASPDVQAASIQLIAVTPTRPGDLPEAFWQAILRADAPEIRMASMSLLARLDDAALAQHRDGIVLAATGDHAGLRAAARPLVARLAASDEAFAIRLRDMLMAGFFRTEPSEGHAADMVTLFVEALPQAAAAIDDGTLWRLLQARAAGARMLGAKLLESRAPARFSVRQLARLGNHPFAAVRRFALDAFTADEPRFRADPQNAVLLVESEWDDVRTTAVNRLTAWPSDALPAAALAVMADSTVPAVQDGARLLLRRSLADGDIAEVLGRMLEHPSGSFHLFVTELISGESLADAAIFAKFLSQARIILMQINRGRIAKDRIFTALRNEALAHRDRAAAIAQLLHDFTLSVTLRDKAPALIILRDIAHAWPDLPLPVTVARAGRTPPGGGSQTSGTAA</sequence>
<reference evidence="1 2" key="1">
    <citation type="submission" date="2019-06" db="EMBL/GenBank/DDBJ databases">
        <title>Genomic Encyclopedia of Type Strains, Phase IV (KMG-V): Genome sequencing to study the core and pangenomes of soil and plant-associated prokaryotes.</title>
        <authorList>
            <person name="Whitman W."/>
        </authorList>
    </citation>
    <scope>NUCLEOTIDE SEQUENCE [LARGE SCALE GENOMIC DNA]</scope>
    <source>
        <strain evidence="1 2">BR 10355</strain>
    </source>
</reference>
<proteinExistence type="predicted"/>
<evidence type="ECO:0000313" key="2">
    <source>
        <dbReference type="Proteomes" id="UP000321304"/>
    </source>
</evidence>
<dbReference type="CDD" id="cd07998">
    <property type="entry name" value="WGR_DNA_ligase"/>
    <property type="match status" value="1"/>
</dbReference>
<dbReference type="AlphaFoldDB" id="A0A560MBV3"/>
<dbReference type="Gene3D" id="2.20.140.10">
    <property type="entry name" value="WGR domain"/>
    <property type="match status" value="1"/>
</dbReference>
<name>A0A560MBV3_9BRAD</name>
<dbReference type="OrthoDB" id="435394at2"/>
<dbReference type="RefSeq" id="WP_146985473.1">
    <property type="nucleotide sequence ID" value="NZ_VITY01000003.1"/>
</dbReference>
<evidence type="ECO:0008006" key="3">
    <source>
        <dbReference type="Google" id="ProtNLM"/>
    </source>
</evidence>
<evidence type="ECO:0000313" key="1">
    <source>
        <dbReference type="EMBL" id="TWC05092.1"/>
    </source>
</evidence>
<dbReference type="Proteomes" id="UP000321304">
    <property type="component" value="Unassembled WGS sequence"/>
</dbReference>
<organism evidence="1 2">
    <name type="scientific">Bradyrhizobium macuxiense</name>
    <dbReference type="NCBI Taxonomy" id="1755647"/>
    <lineage>
        <taxon>Bacteria</taxon>
        <taxon>Pseudomonadati</taxon>
        <taxon>Pseudomonadota</taxon>
        <taxon>Alphaproteobacteria</taxon>
        <taxon>Hyphomicrobiales</taxon>
        <taxon>Nitrobacteraceae</taxon>
        <taxon>Bradyrhizobium</taxon>
    </lineage>
</organism>
<protein>
    <recommendedName>
        <fullName evidence="3">WGR domain-containing protein</fullName>
    </recommendedName>
</protein>